<proteinExistence type="predicted"/>
<dbReference type="Proteomes" id="UP000317778">
    <property type="component" value="Unassembled WGS sequence"/>
</dbReference>
<gene>
    <name evidence="1" type="ORF">CEE36_08955</name>
</gene>
<accession>A0A532V190</accession>
<dbReference type="EMBL" id="NJBO01000015">
    <property type="protein sequence ID" value="TKJ40983.1"/>
    <property type="molecule type" value="Genomic_DNA"/>
</dbReference>
<reference evidence="1 2" key="1">
    <citation type="submission" date="2017-06" db="EMBL/GenBank/DDBJ databases">
        <title>Novel microbial phyla capable of carbon fixation and sulfur reduction in deep-sea sediments.</title>
        <authorList>
            <person name="Huang J."/>
            <person name="Baker B."/>
            <person name="Wang Y."/>
        </authorList>
    </citation>
    <scope>NUCLEOTIDE SEQUENCE [LARGE SCALE GENOMIC DNA]</scope>
    <source>
        <strain evidence="1">B3_TA06</strain>
    </source>
</reference>
<evidence type="ECO:0000313" key="2">
    <source>
        <dbReference type="Proteomes" id="UP000317778"/>
    </source>
</evidence>
<dbReference type="AlphaFoldDB" id="A0A532V190"/>
<protein>
    <submittedName>
        <fullName evidence="1">Uncharacterized protein</fullName>
    </submittedName>
</protein>
<evidence type="ECO:0000313" key="1">
    <source>
        <dbReference type="EMBL" id="TKJ40983.1"/>
    </source>
</evidence>
<name>A0A532V190_UNCT6</name>
<organism evidence="1 2">
    <name type="scientific">candidate division TA06 bacterium B3_TA06</name>
    <dbReference type="NCBI Taxonomy" id="2012487"/>
    <lineage>
        <taxon>Bacteria</taxon>
        <taxon>Bacteria division TA06</taxon>
    </lineage>
</organism>
<comment type="caution">
    <text evidence="1">The sequence shown here is derived from an EMBL/GenBank/DDBJ whole genome shotgun (WGS) entry which is preliminary data.</text>
</comment>
<sequence length="323" mass="36485">MKNILMLIMVFSATPAAGPKPYLGEFFDNLDKIAQTLTEQQAFDSVMAIASKLDSNDIPYVLQRGNAEPALAPLCLMFLTGAVQNGAGKYGEKVVEYALREYARDTSLYEASRAIMVSIGEPTAGVVAHSFLTDRNLSRVIRRGIAEMWISVGGTAPIIFVLTERGLESDREYLLRSASAFDLLTAANEWQEENPILDLAVKEAKARLKQKEPLPFRPREDSLLDKDHCAVKIINEAPVSLVLTLLNESLDQRFEFHFPSRATRSYTMPLGRYFFKASSPTPFILPTEGFEDFKRNFIYEWVFFLEDQLEEMKEKYPDLEGLD</sequence>